<feature type="transmembrane region" description="Helical" evidence="2">
    <location>
        <begin position="20"/>
        <end position="45"/>
    </location>
</feature>
<keyword evidence="2" id="KW-1133">Transmembrane helix</keyword>
<dbReference type="AlphaFoldDB" id="A0A969WC46"/>
<dbReference type="EMBL" id="JAAVXB010000005">
    <property type="protein sequence ID" value="NKF22711.1"/>
    <property type="molecule type" value="Genomic_DNA"/>
</dbReference>
<comment type="caution">
    <text evidence="4">The sequence shown here is derived from an EMBL/GenBank/DDBJ whole genome shotgun (WGS) entry which is preliminary data.</text>
</comment>
<dbReference type="RefSeq" id="WP_366515651.1">
    <property type="nucleotide sequence ID" value="NZ_JAAVXB010000005.1"/>
</dbReference>
<organism evidence="4 5">
    <name type="scientific">Solimonas marina</name>
    <dbReference type="NCBI Taxonomy" id="2714601"/>
    <lineage>
        <taxon>Bacteria</taxon>
        <taxon>Pseudomonadati</taxon>
        <taxon>Pseudomonadota</taxon>
        <taxon>Gammaproteobacteria</taxon>
        <taxon>Nevskiales</taxon>
        <taxon>Nevskiaceae</taxon>
        <taxon>Solimonas</taxon>
    </lineage>
</organism>
<reference evidence="4" key="1">
    <citation type="submission" date="2020-03" db="EMBL/GenBank/DDBJ databases">
        <title>Solimonas marina sp. nov., isolated from deep seawater of the Pacific Ocean.</title>
        <authorList>
            <person name="Liu X."/>
            <person name="Lai Q."/>
            <person name="Sun F."/>
            <person name="Gai Y."/>
            <person name="Li G."/>
            <person name="Shao Z."/>
        </authorList>
    </citation>
    <scope>NUCLEOTIDE SEQUENCE</scope>
    <source>
        <strain evidence="4">C16B3</strain>
    </source>
</reference>
<evidence type="ECO:0000313" key="4">
    <source>
        <dbReference type="EMBL" id="NKF22711.1"/>
    </source>
</evidence>
<evidence type="ECO:0000259" key="3">
    <source>
        <dbReference type="Pfam" id="PF09977"/>
    </source>
</evidence>
<dbReference type="InterPro" id="IPR018705">
    <property type="entry name" value="DUF2134_membrane"/>
</dbReference>
<keyword evidence="2" id="KW-0812">Transmembrane</keyword>
<dbReference type="Pfam" id="PF09977">
    <property type="entry name" value="Tad_C"/>
    <property type="match status" value="1"/>
</dbReference>
<sequence>MRDRSLKRWSARRRQQGSILIFAVLAISIGVILLSVADIGMLYWYKRDFQKAADLAALAGASKLVNDDGSRSCDNNAKPAATTNASQNLGSRSYTLTVTCGVWSPSASQRFTASASDTDIDQNAVQAQVSGTPPRFLPYVPITTITAHATAMVNAPQAQLKIRTTTATLDDGAVNALLSALLGGNASLSVLGWQGVADADINLLDFLNGLLGVNANVDIGSYQSLLDTTVSVGQILDAEITALNNASQTTAAATVGLFEQQLGAVGVDVGTLDVPLGDLLELQTGAQTAGLNAVVNAFDLLNAVVQAANGANAISADVPISIPGVAGVTIRASVVEPPQPSAIGNPALIDPTYPGDASTPRIYVRTGQVRALVATDLQVIGLVNGLTNILYPLVGVQLLNDQLDVALQVGGAQAYVTGYSCGTDGYKELDVHATTSLAQATIGELTTTQENDVFSSTADFPSAGPLNILKLTLLGITVAEVQLQASDVPVAATSSDLTYTATTDSPNGLPEIGTETDQMYRELSSQDIVASLADTIGSLRLNVVVLNSGLLGAILNGLLSSVAALVQSVLAPILDPVLNGLLTALGLNLDDAEVGAALSCNGTGAVLVN</sequence>
<accession>A0A969WC46</accession>
<protein>
    <recommendedName>
        <fullName evidence="3">DUF2134 domain-containing protein</fullName>
    </recommendedName>
</protein>
<keyword evidence="5" id="KW-1185">Reference proteome</keyword>
<gene>
    <name evidence="4" type="ORF">G7Y82_10305</name>
</gene>
<dbReference type="Proteomes" id="UP000653472">
    <property type="component" value="Unassembled WGS sequence"/>
</dbReference>
<evidence type="ECO:0000256" key="1">
    <source>
        <dbReference type="SAM" id="MobiDB-lite"/>
    </source>
</evidence>
<keyword evidence="2" id="KW-0472">Membrane</keyword>
<evidence type="ECO:0000256" key="2">
    <source>
        <dbReference type="SAM" id="Phobius"/>
    </source>
</evidence>
<evidence type="ECO:0000313" key="5">
    <source>
        <dbReference type="Proteomes" id="UP000653472"/>
    </source>
</evidence>
<proteinExistence type="predicted"/>
<feature type="region of interest" description="Disordered" evidence="1">
    <location>
        <begin position="65"/>
        <end position="84"/>
    </location>
</feature>
<feature type="domain" description="DUF2134" evidence="3">
    <location>
        <begin position="59"/>
        <end position="151"/>
    </location>
</feature>
<name>A0A969WC46_9GAMM</name>